<name>A0A917LFB3_9BACI</name>
<evidence type="ECO:0000259" key="4">
    <source>
        <dbReference type="PROSITE" id="PS50977"/>
    </source>
</evidence>
<evidence type="ECO:0000256" key="3">
    <source>
        <dbReference type="PROSITE-ProRule" id="PRU00335"/>
    </source>
</evidence>
<evidence type="ECO:0000256" key="1">
    <source>
        <dbReference type="ARBA" id="ARBA00022491"/>
    </source>
</evidence>
<accession>A0A917LFB3</accession>
<evidence type="ECO:0000256" key="2">
    <source>
        <dbReference type="ARBA" id="ARBA00023125"/>
    </source>
</evidence>
<comment type="caution">
    <text evidence="5">The sequence shown here is derived from an EMBL/GenBank/DDBJ whole genome shotgun (WGS) entry which is preliminary data.</text>
</comment>
<dbReference type="InterPro" id="IPR009057">
    <property type="entry name" value="Homeodomain-like_sf"/>
</dbReference>
<dbReference type="GO" id="GO:0003677">
    <property type="term" value="F:DNA binding"/>
    <property type="evidence" value="ECO:0007669"/>
    <property type="project" value="UniProtKB-UniRule"/>
</dbReference>
<dbReference type="Proteomes" id="UP000616608">
    <property type="component" value="Unassembled WGS sequence"/>
</dbReference>
<keyword evidence="2 3" id="KW-0238">DNA-binding</keyword>
<dbReference type="Gene3D" id="1.10.357.10">
    <property type="entry name" value="Tetracycline Repressor, domain 2"/>
    <property type="match status" value="1"/>
</dbReference>
<sequence>MEKTSFDTILQAAIRLLRTEPFHKVSVRAIAKEAGVSPSLIYKYFTDQQELFIQAFSAESKLLIQYVKQHAISLESATVAYLHYMYEHDSLYQIMANFMLSPQKNEAALPFVAPFIEELFTIFESTTPVIRRIDSQLIFSTLNGALITYKDHPALDDLAHMEKVVQHLIIHFSPKVHAQY</sequence>
<organism evidence="5 6">
    <name type="scientific">Lysinibacillus alkalisoli</name>
    <dbReference type="NCBI Taxonomy" id="1911548"/>
    <lineage>
        <taxon>Bacteria</taxon>
        <taxon>Bacillati</taxon>
        <taxon>Bacillota</taxon>
        <taxon>Bacilli</taxon>
        <taxon>Bacillales</taxon>
        <taxon>Bacillaceae</taxon>
        <taxon>Lysinibacillus</taxon>
    </lineage>
</organism>
<proteinExistence type="predicted"/>
<dbReference type="Pfam" id="PF00440">
    <property type="entry name" value="TetR_N"/>
    <property type="match status" value="1"/>
</dbReference>
<dbReference type="EMBL" id="BMJT01000003">
    <property type="protein sequence ID" value="GGG18868.1"/>
    <property type="molecule type" value="Genomic_DNA"/>
</dbReference>
<dbReference type="PANTHER" id="PTHR43479">
    <property type="entry name" value="ACREF/ENVCD OPERON REPRESSOR-RELATED"/>
    <property type="match status" value="1"/>
</dbReference>
<dbReference type="RefSeq" id="WP_188614091.1">
    <property type="nucleotide sequence ID" value="NZ_BMJT01000003.1"/>
</dbReference>
<evidence type="ECO:0000313" key="6">
    <source>
        <dbReference type="Proteomes" id="UP000616608"/>
    </source>
</evidence>
<reference evidence="5" key="2">
    <citation type="submission" date="2020-09" db="EMBL/GenBank/DDBJ databases">
        <authorList>
            <person name="Sun Q."/>
            <person name="Zhou Y."/>
        </authorList>
    </citation>
    <scope>NUCLEOTIDE SEQUENCE</scope>
    <source>
        <strain evidence="5">CGMCC 1.15760</strain>
    </source>
</reference>
<dbReference type="InterPro" id="IPR050624">
    <property type="entry name" value="HTH-type_Tx_Regulator"/>
</dbReference>
<gene>
    <name evidence="5" type="ORF">GCM10007425_11680</name>
</gene>
<feature type="domain" description="HTH tetR-type" evidence="4">
    <location>
        <begin position="3"/>
        <end position="63"/>
    </location>
</feature>
<evidence type="ECO:0000313" key="5">
    <source>
        <dbReference type="EMBL" id="GGG18868.1"/>
    </source>
</evidence>
<feature type="DNA-binding region" description="H-T-H motif" evidence="3">
    <location>
        <begin position="26"/>
        <end position="45"/>
    </location>
</feature>
<dbReference type="PANTHER" id="PTHR43479:SF11">
    <property type="entry name" value="ACREF_ENVCD OPERON REPRESSOR-RELATED"/>
    <property type="match status" value="1"/>
</dbReference>
<reference evidence="5" key="1">
    <citation type="journal article" date="2014" name="Int. J. Syst. Evol. Microbiol.">
        <title>Complete genome sequence of Corynebacterium casei LMG S-19264T (=DSM 44701T), isolated from a smear-ripened cheese.</title>
        <authorList>
            <consortium name="US DOE Joint Genome Institute (JGI-PGF)"/>
            <person name="Walter F."/>
            <person name="Albersmeier A."/>
            <person name="Kalinowski J."/>
            <person name="Ruckert C."/>
        </authorList>
    </citation>
    <scope>NUCLEOTIDE SEQUENCE</scope>
    <source>
        <strain evidence="5">CGMCC 1.15760</strain>
    </source>
</reference>
<dbReference type="PROSITE" id="PS50977">
    <property type="entry name" value="HTH_TETR_2"/>
    <property type="match status" value="1"/>
</dbReference>
<dbReference type="InterPro" id="IPR001647">
    <property type="entry name" value="HTH_TetR"/>
</dbReference>
<dbReference type="SUPFAM" id="SSF46689">
    <property type="entry name" value="Homeodomain-like"/>
    <property type="match status" value="1"/>
</dbReference>
<keyword evidence="1" id="KW-0678">Repressor</keyword>
<dbReference type="PRINTS" id="PR00455">
    <property type="entry name" value="HTHTETR"/>
</dbReference>
<keyword evidence="6" id="KW-1185">Reference proteome</keyword>
<dbReference type="AlphaFoldDB" id="A0A917LFB3"/>
<protein>
    <recommendedName>
        <fullName evidence="4">HTH tetR-type domain-containing protein</fullName>
    </recommendedName>
</protein>